<reference evidence="8" key="1">
    <citation type="submission" date="2023-03" db="EMBL/GenBank/DDBJ databases">
        <title>Complete genome of Cladonia borealis.</title>
        <authorList>
            <person name="Park H."/>
        </authorList>
    </citation>
    <scope>NUCLEOTIDE SEQUENCE</scope>
    <source>
        <strain evidence="8">ANT050790</strain>
    </source>
</reference>
<comment type="caution">
    <text evidence="8">The sequence shown here is derived from an EMBL/GenBank/DDBJ whole genome shotgun (WGS) entry which is preliminary data.</text>
</comment>
<organism evidence="8 9">
    <name type="scientific">Cladonia borealis</name>
    <dbReference type="NCBI Taxonomy" id="184061"/>
    <lineage>
        <taxon>Eukaryota</taxon>
        <taxon>Fungi</taxon>
        <taxon>Dikarya</taxon>
        <taxon>Ascomycota</taxon>
        <taxon>Pezizomycotina</taxon>
        <taxon>Lecanoromycetes</taxon>
        <taxon>OSLEUM clade</taxon>
        <taxon>Lecanoromycetidae</taxon>
        <taxon>Lecanorales</taxon>
        <taxon>Lecanorineae</taxon>
        <taxon>Cladoniaceae</taxon>
        <taxon>Cladonia</taxon>
    </lineage>
</organism>
<dbReference type="Pfam" id="PF08325">
    <property type="entry name" value="WLM"/>
    <property type="match status" value="1"/>
</dbReference>
<dbReference type="EMBL" id="JAFEKC020000003">
    <property type="protein sequence ID" value="KAK0515641.1"/>
    <property type="molecule type" value="Genomic_DNA"/>
</dbReference>
<name>A0AA39R7Q8_9LECA</name>
<dbReference type="PANTHER" id="PTHR46622:SF1">
    <property type="entry name" value="DNA-DEPENDENT METALLOPROTEASE WSS1"/>
    <property type="match status" value="1"/>
</dbReference>
<evidence type="ECO:0000259" key="6">
    <source>
        <dbReference type="PROSITE" id="PS50199"/>
    </source>
</evidence>
<feature type="region of interest" description="Disordered" evidence="5">
    <location>
        <begin position="372"/>
        <end position="399"/>
    </location>
</feature>
<dbReference type="AlphaFoldDB" id="A0AA39R7Q8"/>
<evidence type="ECO:0008006" key="10">
    <source>
        <dbReference type="Google" id="ProtNLM"/>
    </source>
</evidence>
<feature type="region of interest" description="Disordered" evidence="5">
    <location>
        <begin position="197"/>
        <end position="229"/>
    </location>
</feature>
<dbReference type="GO" id="GO:0008270">
    <property type="term" value="F:zinc ion binding"/>
    <property type="evidence" value="ECO:0007669"/>
    <property type="project" value="UniProtKB-KW"/>
</dbReference>
<sequence>MVFEHDPTISEYQHEKHRPREAEALHALRKVASLVKPIMRQRGWRVGVLTEFYPPETNLLGLNWNKGQKICLRLRYPGDANQFLPLEQVVDTMLHELCHIVHGPHDQHFHKLWDQLREEYESLMRKGYTGEGFLSQGHKLGGRRIPMHEARRQARTAAEKRAALTAGSGQKLGGRPVRRGEDIRKIIADAAERRTRVTKGCSGSGMSADRERELVQETNKSGFRTKAEEDDANEEAIMLAYIDLVQEEEKQKWGDAYLPPSKENPLGSQGSPIKLEDEPSTSYSPGPHQRSFGHKPPIPTSTKPPLPPPSLPSPSSKATPQPPFRSQPPHPAPHPSPPSQPPTDTWTCEICTLVNPSTYLCCDACTTERPFTPSPTNSTTTAPTGPTTTIPTPSTRAIPTSIRDSNAKKAVRSLMSLDATSGQHAQKPEGWVCHGCGTYMENQWWTCAGCGVMKLSS</sequence>
<proteinExistence type="predicted"/>
<dbReference type="Proteomes" id="UP001166286">
    <property type="component" value="Unassembled WGS sequence"/>
</dbReference>
<evidence type="ECO:0000256" key="2">
    <source>
        <dbReference type="ARBA" id="ARBA00022771"/>
    </source>
</evidence>
<dbReference type="InterPro" id="IPR053000">
    <property type="entry name" value="WSS1-like_metalloprotease"/>
</dbReference>
<accession>A0AA39R7Q8</accession>
<dbReference type="GO" id="GO:0005634">
    <property type="term" value="C:nucleus"/>
    <property type="evidence" value="ECO:0007669"/>
    <property type="project" value="TreeGrafter"/>
</dbReference>
<dbReference type="PROSITE" id="PS51397">
    <property type="entry name" value="WLM"/>
    <property type="match status" value="1"/>
</dbReference>
<protein>
    <recommendedName>
        <fullName evidence="10">Zinc metallopeptidase</fullName>
    </recommendedName>
</protein>
<evidence type="ECO:0000259" key="7">
    <source>
        <dbReference type="PROSITE" id="PS51397"/>
    </source>
</evidence>
<dbReference type="GO" id="GO:0008237">
    <property type="term" value="F:metallopeptidase activity"/>
    <property type="evidence" value="ECO:0007669"/>
    <property type="project" value="TreeGrafter"/>
</dbReference>
<dbReference type="PROSITE" id="PS50199">
    <property type="entry name" value="ZF_RANBP2_2"/>
    <property type="match status" value="1"/>
</dbReference>
<keyword evidence="1" id="KW-0479">Metal-binding</keyword>
<feature type="compositionally biased region" description="Pro residues" evidence="5">
    <location>
        <begin position="320"/>
        <end position="341"/>
    </location>
</feature>
<keyword evidence="2 4" id="KW-0863">Zinc-finger</keyword>
<evidence type="ECO:0000256" key="3">
    <source>
        <dbReference type="ARBA" id="ARBA00022833"/>
    </source>
</evidence>
<dbReference type="InterPro" id="IPR001876">
    <property type="entry name" value="Znf_RanBP2"/>
</dbReference>
<dbReference type="InterPro" id="IPR013536">
    <property type="entry name" value="WLM_dom"/>
</dbReference>
<evidence type="ECO:0000256" key="5">
    <source>
        <dbReference type="SAM" id="MobiDB-lite"/>
    </source>
</evidence>
<evidence type="ECO:0000313" key="8">
    <source>
        <dbReference type="EMBL" id="KAK0515641.1"/>
    </source>
</evidence>
<keyword evidence="9" id="KW-1185">Reference proteome</keyword>
<evidence type="ECO:0000256" key="4">
    <source>
        <dbReference type="PROSITE-ProRule" id="PRU00322"/>
    </source>
</evidence>
<evidence type="ECO:0000313" key="9">
    <source>
        <dbReference type="Proteomes" id="UP001166286"/>
    </source>
</evidence>
<feature type="compositionally biased region" description="Pro residues" evidence="5">
    <location>
        <begin position="296"/>
        <end position="312"/>
    </location>
</feature>
<dbReference type="PROSITE" id="PS01358">
    <property type="entry name" value="ZF_RANBP2_1"/>
    <property type="match status" value="1"/>
</dbReference>
<dbReference type="Gene3D" id="2.30.30.380">
    <property type="entry name" value="Zn-finger domain of Sec23/24"/>
    <property type="match status" value="1"/>
</dbReference>
<dbReference type="PANTHER" id="PTHR46622">
    <property type="entry name" value="DNA-DEPENDENT METALLOPROTEASE WSS1"/>
    <property type="match status" value="1"/>
</dbReference>
<gene>
    <name evidence="8" type="ORF">JMJ35_001675</name>
</gene>
<evidence type="ECO:0000256" key="1">
    <source>
        <dbReference type="ARBA" id="ARBA00022723"/>
    </source>
</evidence>
<feature type="region of interest" description="Disordered" evidence="5">
    <location>
        <begin position="255"/>
        <end position="343"/>
    </location>
</feature>
<feature type="domain" description="RanBP2-type" evidence="6">
    <location>
        <begin position="342"/>
        <end position="371"/>
    </location>
</feature>
<keyword evidence="3" id="KW-0862">Zinc</keyword>
<feature type="domain" description="WLM" evidence="7">
    <location>
        <begin position="1"/>
        <end position="196"/>
    </location>
</feature>
<dbReference type="PRINTS" id="PR01217">
    <property type="entry name" value="PRICHEXTENSN"/>
</dbReference>
<dbReference type="GO" id="GO:0006281">
    <property type="term" value="P:DNA repair"/>
    <property type="evidence" value="ECO:0007669"/>
    <property type="project" value="TreeGrafter"/>
</dbReference>